<accession>A0A8S3Q157</accession>
<dbReference type="PANTHER" id="PTHR46534:SF1">
    <property type="entry name" value="IGGFC-BINDING PROTEIN N-TERMINAL DOMAIN-CONTAINING PROTEIN"/>
    <property type="match status" value="1"/>
</dbReference>
<reference evidence="4" key="1">
    <citation type="submission" date="2021-03" db="EMBL/GenBank/DDBJ databases">
        <authorList>
            <person name="Bekaert M."/>
        </authorList>
    </citation>
    <scope>NUCLEOTIDE SEQUENCE</scope>
</reference>
<evidence type="ECO:0000313" key="5">
    <source>
        <dbReference type="Proteomes" id="UP000683360"/>
    </source>
</evidence>
<evidence type="ECO:0000256" key="1">
    <source>
        <dbReference type="SAM" id="Coils"/>
    </source>
</evidence>
<dbReference type="AlphaFoldDB" id="A0A8S3Q157"/>
<keyword evidence="2" id="KW-0472">Membrane</keyword>
<dbReference type="InterPro" id="IPR035234">
    <property type="entry name" value="IgGFc-bd_N"/>
</dbReference>
<feature type="coiled-coil region" evidence="1">
    <location>
        <begin position="62"/>
        <end position="96"/>
    </location>
</feature>
<comment type="caution">
    <text evidence="4">The sequence shown here is derived from an EMBL/GenBank/DDBJ whole genome shotgun (WGS) entry which is preliminary data.</text>
</comment>
<dbReference type="Pfam" id="PF17517">
    <property type="entry name" value="IgGFc_binding"/>
    <property type="match status" value="1"/>
</dbReference>
<keyword evidence="2" id="KW-0812">Transmembrane</keyword>
<evidence type="ECO:0000259" key="3">
    <source>
        <dbReference type="Pfam" id="PF17517"/>
    </source>
</evidence>
<dbReference type="PANTHER" id="PTHR46534">
    <property type="entry name" value="IGGFC_BINDING DOMAIN-CONTAINING PROTEIN"/>
    <property type="match status" value="1"/>
</dbReference>
<sequence length="456" mass="51492">MAELEMQEYEQLNRNEETTYDEIKVDKMTIEMSQLFKTGVLVIIVSLFSAGVISTVVYVTVYAQLQQKFDLINIKLENIDRKMANINTKLTDIERINQMILQDADIQMHTLLDNNTMCYSGETWQRLNDSNKCLCAAGFLGKQCKYSDGKDTSFMVLFHEGYQDVPLIPKILVASANTARLSVLYFSTNTNHSTTIDTTNTAYNLSNSVLPSDGIHLAGLSHTSDLSGTLVTASKPVIVVSGNRCNFAVADNIRVGYCQPFIESVLPTNQLDYIFITPHLSKRLNNTVRIQAVNSTKLTIKIENRKISKTLNARDYWDFYYNTTAFIFASEDILVMSYPHGLNEHKGDPFMMTIPGVNQYLYEYDFVVPTGFDSFISITVQSDAVDGFMLDRNSSNIKSLFCLSEGMNHFSTFSLPISAGYHHIDHKKKVRFGLWVYGNKYPDDGYGYPAGMAYKT</sequence>
<protein>
    <recommendedName>
        <fullName evidence="3">IgGFc-binding protein N-terminal domain-containing protein</fullName>
    </recommendedName>
</protein>
<dbReference type="EMBL" id="CAJPWZ010000277">
    <property type="protein sequence ID" value="CAG2188902.1"/>
    <property type="molecule type" value="Genomic_DNA"/>
</dbReference>
<evidence type="ECO:0000256" key="2">
    <source>
        <dbReference type="SAM" id="Phobius"/>
    </source>
</evidence>
<organism evidence="4 5">
    <name type="scientific">Mytilus edulis</name>
    <name type="common">Blue mussel</name>
    <dbReference type="NCBI Taxonomy" id="6550"/>
    <lineage>
        <taxon>Eukaryota</taxon>
        <taxon>Metazoa</taxon>
        <taxon>Spiralia</taxon>
        <taxon>Lophotrochozoa</taxon>
        <taxon>Mollusca</taxon>
        <taxon>Bivalvia</taxon>
        <taxon>Autobranchia</taxon>
        <taxon>Pteriomorphia</taxon>
        <taxon>Mytilida</taxon>
        <taxon>Mytiloidea</taxon>
        <taxon>Mytilidae</taxon>
        <taxon>Mytilinae</taxon>
        <taxon>Mytilus</taxon>
    </lineage>
</organism>
<evidence type="ECO:0000313" key="4">
    <source>
        <dbReference type="EMBL" id="CAG2188902.1"/>
    </source>
</evidence>
<name>A0A8S3Q157_MYTED</name>
<keyword evidence="5" id="KW-1185">Reference proteome</keyword>
<feature type="domain" description="IgGFc-binding protein N-terminal" evidence="3">
    <location>
        <begin position="217"/>
        <end position="438"/>
    </location>
</feature>
<feature type="transmembrane region" description="Helical" evidence="2">
    <location>
        <begin position="40"/>
        <end position="63"/>
    </location>
</feature>
<proteinExistence type="predicted"/>
<gene>
    <name evidence="4" type="ORF">MEDL_4308</name>
</gene>
<keyword evidence="2" id="KW-1133">Transmembrane helix</keyword>
<dbReference type="Proteomes" id="UP000683360">
    <property type="component" value="Unassembled WGS sequence"/>
</dbReference>
<keyword evidence="1" id="KW-0175">Coiled coil</keyword>
<dbReference type="OrthoDB" id="6119669at2759"/>